<proteinExistence type="inferred from homology"/>
<dbReference type="PANTHER" id="PTHR10584">
    <property type="entry name" value="SUGAR KINASE"/>
    <property type="match status" value="1"/>
</dbReference>
<comment type="similarity">
    <text evidence="1 4">Belongs to the carbohydrate kinase PfkB family.</text>
</comment>
<evidence type="ECO:0000256" key="4">
    <source>
        <dbReference type="RuleBase" id="RU003704"/>
    </source>
</evidence>
<dbReference type="RefSeq" id="WP_118019146.1">
    <property type="nucleotide sequence ID" value="NZ_CATYQV010000043.1"/>
</dbReference>
<dbReference type="Proteomes" id="UP000283975">
    <property type="component" value="Unassembled WGS sequence"/>
</dbReference>
<dbReference type="GO" id="GO:0005829">
    <property type="term" value="C:cytosol"/>
    <property type="evidence" value="ECO:0007669"/>
    <property type="project" value="TreeGrafter"/>
</dbReference>
<name>A0A414AVW6_9FIRM</name>
<evidence type="ECO:0000313" key="9">
    <source>
        <dbReference type="Proteomes" id="UP000284543"/>
    </source>
</evidence>
<dbReference type="PANTHER" id="PTHR10584:SF166">
    <property type="entry name" value="RIBOKINASE"/>
    <property type="match status" value="1"/>
</dbReference>
<accession>A0A414AVW6</accession>
<evidence type="ECO:0000313" key="8">
    <source>
        <dbReference type="Proteomes" id="UP000283975"/>
    </source>
</evidence>
<protein>
    <recommendedName>
        <fullName evidence="5">Carbohydrate kinase PfkB domain-containing protein</fullName>
    </recommendedName>
</protein>
<evidence type="ECO:0000256" key="2">
    <source>
        <dbReference type="ARBA" id="ARBA00022679"/>
    </source>
</evidence>
<gene>
    <name evidence="7" type="ORF">DW839_11935</name>
    <name evidence="6" type="ORF">DWW02_18905</name>
</gene>
<evidence type="ECO:0000256" key="3">
    <source>
        <dbReference type="ARBA" id="ARBA00022777"/>
    </source>
</evidence>
<evidence type="ECO:0000313" key="6">
    <source>
        <dbReference type="EMBL" id="RGV74066.1"/>
    </source>
</evidence>
<dbReference type="PRINTS" id="PR00990">
    <property type="entry name" value="RIBOKINASE"/>
</dbReference>
<dbReference type="EMBL" id="QSHZ01000011">
    <property type="protein sequence ID" value="RHC55894.1"/>
    <property type="molecule type" value="Genomic_DNA"/>
</dbReference>
<dbReference type="Gene3D" id="3.40.1190.20">
    <property type="match status" value="1"/>
</dbReference>
<sequence>MKTLVIGAAIIDIIMKIKRLPKSGEDILCSETVSAVGGCAYNVAGTLRGFGVDHDLFVPVGRGMYGDMIAGDLEKLGYQILIREEESDNGYCLCLVEEDGERTFITVKGAEGRFRPSWFEQLSQDAYDSIYVAGYQVCGTSGGVISDWMAGAKDRMKEKRVFFAPGPVITDIDQAVMERILSVGPILHLNEKEAFDYAKQPSVEDCLKYLYGLNHNLVVVTMGASGTMYYDGSVMRQVPAYKTQVKDTIGAGDSHVAAMIAGYSKGLDTEQCVRLANRVASAIVSIQGPVMTGEMFEQQDFAPYILNGCSKHTNVEG</sequence>
<comment type="caution">
    <text evidence="7">The sequence shown here is derived from an EMBL/GenBank/DDBJ whole genome shotgun (WGS) entry which is preliminary data.</text>
</comment>
<dbReference type="Proteomes" id="UP000284543">
    <property type="component" value="Unassembled WGS sequence"/>
</dbReference>
<dbReference type="GO" id="GO:0006796">
    <property type="term" value="P:phosphate-containing compound metabolic process"/>
    <property type="evidence" value="ECO:0007669"/>
    <property type="project" value="UniProtKB-ARBA"/>
</dbReference>
<evidence type="ECO:0000256" key="1">
    <source>
        <dbReference type="ARBA" id="ARBA00010688"/>
    </source>
</evidence>
<dbReference type="AlphaFoldDB" id="A0A414AVW6"/>
<keyword evidence="2 4" id="KW-0808">Transferase</keyword>
<dbReference type="InterPro" id="IPR002139">
    <property type="entry name" value="Ribo/fructo_kinase"/>
</dbReference>
<dbReference type="SUPFAM" id="SSF53613">
    <property type="entry name" value="Ribokinase-like"/>
    <property type="match status" value="1"/>
</dbReference>
<dbReference type="InterPro" id="IPR029056">
    <property type="entry name" value="Ribokinase-like"/>
</dbReference>
<reference evidence="8 9" key="1">
    <citation type="submission" date="2018-08" db="EMBL/GenBank/DDBJ databases">
        <title>A genome reference for cultivated species of the human gut microbiota.</title>
        <authorList>
            <person name="Zou Y."/>
            <person name="Xue W."/>
            <person name="Luo G."/>
        </authorList>
    </citation>
    <scope>NUCLEOTIDE SEQUENCE [LARGE SCALE GENOMIC DNA]</scope>
    <source>
        <strain evidence="6 9">AF14-18</strain>
        <strain evidence="7 8">AM35-14</strain>
    </source>
</reference>
<dbReference type="GO" id="GO:0016301">
    <property type="term" value="F:kinase activity"/>
    <property type="evidence" value="ECO:0007669"/>
    <property type="project" value="UniProtKB-KW"/>
</dbReference>
<dbReference type="Pfam" id="PF00294">
    <property type="entry name" value="PfkB"/>
    <property type="match status" value="1"/>
</dbReference>
<keyword evidence="3 4" id="KW-0418">Kinase</keyword>
<organism evidence="7 8">
    <name type="scientific">Enterocloster bolteae</name>
    <dbReference type="NCBI Taxonomy" id="208479"/>
    <lineage>
        <taxon>Bacteria</taxon>
        <taxon>Bacillati</taxon>
        <taxon>Bacillota</taxon>
        <taxon>Clostridia</taxon>
        <taxon>Lachnospirales</taxon>
        <taxon>Lachnospiraceae</taxon>
        <taxon>Enterocloster</taxon>
    </lineage>
</organism>
<dbReference type="InterPro" id="IPR011611">
    <property type="entry name" value="PfkB_dom"/>
</dbReference>
<evidence type="ECO:0000313" key="7">
    <source>
        <dbReference type="EMBL" id="RHC55894.1"/>
    </source>
</evidence>
<dbReference type="PROSITE" id="PS00584">
    <property type="entry name" value="PFKB_KINASES_2"/>
    <property type="match status" value="1"/>
</dbReference>
<dbReference type="InterPro" id="IPR002173">
    <property type="entry name" value="Carboh/pur_kinase_PfkB_CS"/>
</dbReference>
<dbReference type="EMBL" id="QRZM01000008">
    <property type="protein sequence ID" value="RGV74066.1"/>
    <property type="molecule type" value="Genomic_DNA"/>
</dbReference>
<feature type="domain" description="Carbohydrate kinase PfkB" evidence="5">
    <location>
        <begin position="4"/>
        <end position="288"/>
    </location>
</feature>
<evidence type="ECO:0000259" key="5">
    <source>
        <dbReference type="Pfam" id="PF00294"/>
    </source>
</evidence>